<organism evidence="3 4">
    <name type="scientific">Massilia antarctica</name>
    <dbReference type="NCBI Taxonomy" id="2765360"/>
    <lineage>
        <taxon>Bacteria</taxon>
        <taxon>Pseudomonadati</taxon>
        <taxon>Pseudomonadota</taxon>
        <taxon>Betaproteobacteria</taxon>
        <taxon>Burkholderiales</taxon>
        <taxon>Oxalobacteraceae</taxon>
        <taxon>Telluria group</taxon>
        <taxon>Massilia</taxon>
    </lineage>
</organism>
<accession>A0AA49A8V0</accession>
<dbReference type="Gene3D" id="3.30.450.40">
    <property type="match status" value="1"/>
</dbReference>
<protein>
    <submittedName>
        <fullName evidence="3">GAF domain-containing protein</fullName>
    </submittedName>
</protein>
<dbReference type="CDD" id="cd04762">
    <property type="entry name" value="HTH_MerR-trunc"/>
    <property type="match status" value="1"/>
</dbReference>
<dbReference type="Pfam" id="PF01590">
    <property type="entry name" value="GAF"/>
    <property type="match status" value="1"/>
</dbReference>
<dbReference type="SUPFAM" id="SSF55781">
    <property type="entry name" value="GAF domain-like"/>
    <property type="match status" value="1"/>
</dbReference>
<evidence type="ECO:0000259" key="1">
    <source>
        <dbReference type="Pfam" id="PF01590"/>
    </source>
</evidence>
<reference evidence="3 4" key="1">
    <citation type="submission" date="2020-11" db="EMBL/GenBank/DDBJ databases">
        <authorList>
            <person name="Sun Q."/>
        </authorList>
    </citation>
    <scope>NUCLEOTIDE SEQUENCE [LARGE SCALE GENOMIC DNA]</scope>
    <source>
        <strain evidence="3 4">P8398</strain>
    </source>
</reference>
<sequence>MTAAHPHLAAPIDAILTTRQAAHELGVSISTAQLWMESGALASWKTPGGHRRCRLSEVARLQSSGQGGATAPRAETLAQEFIKPLTATYPMLESEQLRLKALAASGLIDSPPDPLFDRLTWLASRMTGCPMALMSLLTSERQWFKSRVGLEAAQTPRDAAFCSHAILSPEGMVIEDAWADERFARNPLVLSEPYIRFYAGIPVTDRQSNRLGTLCVLDAVPRQLTDDQHRALKELAALVSDEISRAK</sequence>
<feature type="domain" description="GAF" evidence="1">
    <location>
        <begin position="112"/>
        <end position="241"/>
    </location>
</feature>
<evidence type="ECO:0000313" key="3">
    <source>
        <dbReference type="EMBL" id="QPI50913.1"/>
    </source>
</evidence>
<dbReference type="SUPFAM" id="SSF46955">
    <property type="entry name" value="Putative DNA-binding domain"/>
    <property type="match status" value="1"/>
</dbReference>
<gene>
    <name evidence="3" type="ORF">IV454_04945</name>
</gene>
<dbReference type="PANTHER" id="PTHR43102">
    <property type="entry name" value="SLR1143 PROTEIN"/>
    <property type="match status" value="1"/>
</dbReference>
<dbReference type="Proteomes" id="UP000662888">
    <property type="component" value="Chromosome"/>
</dbReference>
<feature type="domain" description="Helix-turn-helix" evidence="2">
    <location>
        <begin position="16"/>
        <end position="62"/>
    </location>
</feature>
<evidence type="ECO:0000313" key="4">
    <source>
        <dbReference type="Proteomes" id="UP000662888"/>
    </source>
</evidence>
<keyword evidence="4" id="KW-1185">Reference proteome</keyword>
<dbReference type="InterPro" id="IPR029016">
    <property type="entry name" value="GAF-like_dom_sf"/>
</dbReference>
<dbReference type="InterPro" id="IPR041657">
    <property type="entry name" value="HTH_17"/>
</dbReference>
<name>A0AA49A8V0_9BURK</name>
<dbReference type="Pfam" id="PF12728">
    <property type="entry name" value="HTH_17"/>
    <property type="match status" value="1"/>
</dbReference>
<dbReference type="EMBL" id="CP065053">
    <property type="protein sequence ID" value="QPI50913.1"/>
    <property type="molecule type" value="Genomic_DNA"/>
</dbReference>
<dbReference type="PANTHER" id="PTHR43102:SF2">
    <property type="entry name" value="GAF DOMAIN-CONTAINING PROTEIN"/>
    <property type="match status" value="1"/>
</dbReference>
<proteinExistence type="predicted"/>
<dbReference type="InterPro" id="IPR003018">
    <property type="entry name" value="GAF"/>
</dbReference>
<dbReference type="InterPro" id="IPR009061">
    <property type="entry name" value="DNA-bd_dom_put_sf"/>
</dbReference>
<evidence type="ECO:0000259" key="2">
    <source>
        <dbReference type="Pfam" id="PF12728"/>
    </source>
</evidence>
<dbReference type="Gene3D" id="1.10.1660.10">
    <property type="match status" value="1"/>
</dbReference>